<gene>
    <name evidence="2" type="ORF">BCIN_01g00700</name>
</gene>
<keyword evidence="3" id="KW-1185">Reference proteome</keyword>
<dbReference type="OrthoDB" id="3564701at2759"/>
<dbReference type="GeneID" id="5427711"/>
<feature type="region of interest" description="Disordered" evidence="1">
    <location>
        <begin position="117"/>
        <end position="219"/>
    </location>
</feature>
<proteinExistence type="predicted"/>
<dbReference type="RefSeq" id="XP_024545946.1">
    <property type="nucleotide sequence ID" value="XM_024690178.1"/>
</dbReference>
<dbReference type="Proteomes" id="UP000001798">
    <property type="component" value="Chromosome 1"/>
</dbReference>
<dbReference type="AlphaFoldDB" id="A0A384J415"/>
<dbReference type="VEuPathDB" id="FungiDB:Bcin01g00700"/>
<dbReference type="EMBL" id="CP009805">
    <property type="protein sequence ID" value="ATZ45255.1"/>
    <property type="molecule type" value="Genomic_DNA"/>
</dbReference>
<evidence type="ECO:0000313" key="2">
    <source>
        <dbReference type="EMBL" id="ATZ45255.1"/>
    </source>
</evidence>
<reference evidence="2 3" key="3">
    <citation type="journal article" date="2017" name="Mol. Plant Pathol.">
        <title>A gapless genome sequence of the fungus Botrytis cinerea.</title>
        <authorList>
            <person name="Van Kan J.A."/>
            <person name="Stassen J.H."/>
            <person name="Mosbach A."/>
            <person name="Van Der Lee T.A."/>
            <person name="Faino L."/>
            <person name="Farmer A.D."/>
            <person name="Papasotiriou D.G."/>
            <person name="Zhou S."/>
            <person name="Seidl M.F."/>
            <person name="Cottam E."/>
            <person name="Edel D."/>
            <person name="Hahn M."/>
            <person name="Schwartz D.C."/>
            <person name="Dietrich R.A."/>
            <person name="Widdison S."/>
            <person name="Scalliet G."/>
        </authorList>
    </citation>
    <scope>NUCLEOTIDE SEQUENCE [LARGE SCALE GENOMIC DNA]</scope>
    <source>
        <strain evidence="2 3">B05.10</strain>
    </source>
</reference>
<protein>
    <submittedName>
        <fullName evidence="2">Uncharacterized protein</fullName>
    </submittedName>
</protein>
<name>A0A384J415_BOTFB</name>
<evidence type="ECO:0000313" key="3">
    <source>
        <dbReference type="Proteomes" id="UP000001798"/>
    </source>
</evidence>
<sequence length="219" mass="25358">MCLDTLSKFSCTPSHDSHNTNPIHGYTISSTTECALVLKISNARSERARYPCPKGTHQSSIDTRTDNRRNLCPVCTEHSGNGIAEKEFEIRRKIALKGKQDIEPKLEKRRQKALEWKKRVGEQKKTARPAEIAKQADLKKQPKLSRHPARARHEEPRKLNAPTRRPQARVANESPGETVARRYANRQLDKERECREDENDRIQRQLEREFSTEKTQRGR</sequence>
<evidence type="ECO:0000256" key="1">
    <source>
        <dbReference type="SAM" id="MobiDB-lite"/>
    </source>
</evidence>
<accession>A0A384J415</accession>
<feature type="compositionally biased region" description="Basic and acidic residues" evidence="1">
    <location>
        <begin position="187"/>
        <end position="219"/>
    </location>
</feature>
<reference evidence="2 3" key="2">
    <citation type="journal article" date="2012" name="Eukaryot. Cell">
        <title>Genome update of Botrytis cinerea strains B05.10 and T4.</title>
        <authorList>
            <person name="Staats M."/>
            <person name="van Kan J.A."/>
        </authorList>
    </citation>
    <scope>NUCLEOTIDE SEQUENCE [LARGE SCALE GENOMIC DNA]</scope>
    <source>
        <strain evidence="2 3">B05.10</strain>
    </source>
</reference>
<dbReference type="KEGG" id="bfu:BCIN_01g00700"/>
<feature type="compositionally biased region" description="Basic residues" evidence="1">
    <location>
        <begin position="141"/>
        <end position="150"/>
    </location>
</feature>
<reference evidence="2 3" key="1">
    <citation type="journal article" date="2011" name="PLoS Genet.">
        <title>Genomic analysis of the necrotrophic fungal pathogens Sclerotinia sclerotiorum and Botrytis cinerea.</title>
        <authorList>
            <person name="Amselem J."/>
            <person name="Cuomo C.A."/>
            <person name="van Kan J.A."/>
            <person name="Viaud M."/>
            <person name="Benito E.P."/>
            <person name="Couloux A."/>
            <person name="Coutinho P.M."/>
            <person name="de Vries R.P."/>
            <person name="Dyer P.S."/>
            <person name="Fillinger S."/>
            <person name="Fournier E."/>
            <person name="Gout L."/>
            <person name="Hahn M."/>
            <person name="Kohn L."/>
            <person name="Lapalu N."/>
            <person name="Plummer K.M."/>
            <person name="Pradier J.M."/>
            <person name="Quevillon E."/>
            <person name="Sharon A."/>
            <person name="Simon A."/>
            <person name="ten Have A."/>
            <person name="Tudzynski B."/>
            <person name="Tudzynski P."/>
            <person name="Wincker P."/>
            <person name="Andrew M."/>
            <person name="Anthouard V."/>
            <person name="Beever R.E."/>
            <person name="Beffa R."/>
            <person name="Benoit I."/>
            <person name="Bouzid O."/>
            <person name="Brault B."/>
            <person name="Chen Z."/>
            <person name="Choquer M."/>
            <person name="Collemare J."/>
            <person name="Cotton P."/>
            <person name="Danchin E.G."/>
            <person name="Da Silva C."/>
            <person name="Gautier A."/>
            <person name="Giraud C."/>
            <person name="Giraud T."/>
            <person name="Gonzalez C."/>
            <person name="Grossetete S."/>
            <person name="Guldener U."/>
            <person name="Henrissat B."/>
            <person name="Howlett B.J."/>
            <person name="Kodira C."/>
            <person name="Kretschmer M."/>
            <person name="Lappartient A."/>
            <person name="Leroch M."/>
            <person name="Levis C."/>
            <person name="Mauceli E."/>
            <person name="Neuveglise C."/>
            <person name="Oeser B."/>
            <person name="Pearson M."/>
            <person name="Poulain J."/>
            <person name="Poussereau N."/>
            <person name="Quesneville H."/>
            <person name="Rascle C."/>
            <person name="Schumacher J."/>
            <person name="Segurens B."/>
            <person name="Sexton A."/>
            <person name="Silva E."/>
            <person name="Sirven C."/>
            <person name="Soanes D.M."/>
            <person name="Talbot N.J."/>
            <person name="Templeton M."/>
            <person name="Yandava C."/>
            <person name="Yarden O."/>
            <person name="Zeng Q."/>
            <person name="Rollins J.A."/>
            <person name="Lebrun M.H."/>
            <person name="Dickman M."/>
        </authorList>
    </citation>
    <scope>NUCLEOTIDE SEQUENCE [LARGE SCALE GENOMIC DNA]</scope>
    <source>
        <strain evidence="2 3">B05.10</strain>
    </source>
</reference>
<organism evidence="2 3">
    <name type="scientific">Botryotinia fuckeliana (strain B05.10)</name>
    <name type="common">Noble rot fungus</name>
    <name type="synonym">Botrytis cinerea</name>
    <dbReference type="NCBI Taxonomy" id="332648"/>
    <lineage>
        <taxon>Eukaryota</taxon>
        <taxon>Fungi</taxon>
        <taxon>Dikarya</taxon>
        <taxon>Ascomycota</taxon>
        <taxon>Pezizomycotina</taxon>
        <taxon>Leotiomycetes</taxon>
        <taxon>Helotiales</taxon>
        <taxon>Sclerotiniaceae</taxon>
        <taxon>Botrytis</taxon>
    </lineage>
</organism>